<evidence type="ECO:0000256" key="5">
    <source>
        <dbReference type="ARBA" id="ARBA00022692"/>
    </source>
</evidence>
<evidence type="ECO:0000256" key="29">
    <source>
        <dbReference type="ARBA" id="ARBA00048227"/>
    </source>
</evidence>
<keyword evidence="5" id="KW-0812">Transmembrane</keyword>
<keyword evidence="4" id="KW-1003">Cell membrane</keyword>
<dbReference type="Pfam" id="PF00657">
    <property type="entry name" value="Lipase_GDSL"/>
    <property type="match status" value="1"/>
</dbReference>
<comment type="catalytic activity">
    <reaction evidence="32">
        <text>1,2,3-tri-(9Z-octadecenoyl)-glycerol + H2O = di-(9Z)-octadecenoylglycerol + (9Z)-octadecenoate + H(+)</text>
        <dbReference type="Rhea" id="RHEA:38575"/>
        <dbReference type="ChEBI" id="CHEBI:15377"/>
        <dbReference type="ChEBI" id="CHEBI:15378"/>
        <dbReference type="ChEBI" id="CHEBI:30823"/>
        <dbReference type="ChEBI" id="CHEBI:53753"/>
        <dbReference type="ChEBI" id="CHEBI:75945"/>
    </reaction>
    <physiologicalReaction direction="left-to-right" evidence="32">
        <dbReference type="Rhea" id="RHEA:38576"/>
    </physiologicalReaction>
</comment>
<accession>A0A914VFD8</accession>
<dbReference type="CDD" id="cd01824">
    <property type="entry name" value="Phospholipase_B_like"/>
    <property type="match status" value="1"/>
</dbReference>
<evidence type="ECO:0000256" key="34">
    <source>
        <dbReference type="ARBA" id="ARBA00048613"/>
    </source>
</evidence>
<comment type="catalytic activity">
    <reaction evidence="29">
        <text>1,2-dihexadecanoyl-sn-glycero-3-phosphocholine + H2O = 1-hexadecanoyl-sn-glycero-3-phosphocholine + hexadecanoate + H(+)</text>
        <dbReference type="Rhea" id="RHEA:41223"/>
        <dbReference type="ChEBI" id="CHEBI:7896"/>
        <dbReference type="ChEBI" id="CHEBI:15377"/>
        <dbReference type="ChEBI" id="CHEBI:15378"/>
        <dbReference type="ChEBI" id="CHEBI:72998"/>
        <dbReference type="ChEBI" id="CHEBI:72999"/>
    </reaction>
    <physiologicalReaction direction="left-to-right" evidence="29">
        <dbReference type="Rhea" id="RHEA:41224"/>
    </physiologicalReaction>
</comment>
<evidence type="ECO:0000256" key="22">
    <source>
        <dbReference type="ARBA" id="ARBA00047363"/>
    </source>
</evidence>
<dbReference type="InterPro" id="IPR001087">
    <property type="entry name" value="GDSL"/>
</dbReference>
<proteinExistence type="inferred from homology"/>
<comment type="catalytic activity">
    <reaction evidence="28">
        <text>1,2-di-(9Z-octadecenoyl)-sn-glycero-3-phosphocholine + H2O = 1-(9Z-octadecenoyl)-sn-glycero-3-phosphocholine + (9Z)-octadecenoate + H(+)</text>
        <dbReference type="Rhea" id="RHEA:40923"/>
        <dbReference type="ChEBI" id="CHEBI:15377"/>
        <dbReference type="ChEBI" id="CHEBI:15378"/>
        <dbReference type="ChEBI" id="CHEBI:28610"/>
        <dbReference type="ChEBI" id="CHEBI:30823"/>
        <dbReference type="ChEBI" id="CHEBI:74669"/>
    </reaction>
    <physiologicalReaction direction="left-to-right" evidence="28">
        <dbReference type="Rhea" id="RHEA:40924"/>
    </physiologicalReaction>
</comment>
<dbReference type="GO" id="GO:0006644">
    <property type="term" value="P:phospholipid metabolic process"/>
    <property type="evidence" value="ECO:0007669"/>
    <property type="project" value="TreeGrafter"/>
</dbReference>
<evidence type="ECO:0000256" key="35">
    <source>
        <dbReference type="ARBA" id="ARBA00048656"/>
    </source>
</evidence>
<evidence type="ECO:0000256" key="21">
    <source>
        <dbReference type="ARBA" id="ARBA00047324"/>
    </source>
</evidence>
<dbReference type="InterPro" id="IPR035547">
    <property type="entry name" value="Phospholipase_B"/>
</dbReference>
<evidence type="ECO:0000256" key="41">
    <source>
        <dbReference type="ARBA" id="ARBA00049372"/>
    </source>
</evidence>
<comment type="catalytic activity">
    <reaction evidence="37">
        <text>1,3-dihexadecanoyl-2-(9Z-octadecenoyl)glycerol + H2O = 1,3-dihexadecanoylglycerol + (9Z)-octadecenoate + H(+)</text>
        <dbReference type="Rhea" id="RHEA:40983"/>
        <dbReference type="ChEBI" id="CHEBI:15377"/>
        <dbReference type="ChEBI" id="CHEBI:15378"/>
        <dbReference type="ChEBI" id="CHEBI:30823"/>
        <dbReference type="ChEBI" id="CHEBI:75688"/>
        <dbReference type="ChEBI" id="CHEBI:77619"/>
    </reaction>
    <physiologicalReaction direction="left-to-right" evidence="37">
        <dbReference type="Rhea" id="RHEA:40984"/>
    </physiologicalReaction>
</comment>
<dbReference type="InterPro" id="IPR038885">
    <property type="entry name" value="PLB1"/>
</dbReference>
<keyword evidence="9" id="KW-1133">Transmembrane helix</keyword>
<comment type="catalytic activity">
    <reaction evidence="38">
        <text>1-O-hexadecyl-2-(9Z)-octadecenoyl-sn-glycero-3-phosphocholine + H2O = 1-O-hexadecyl-sn-glycero-3-phosphocholine + (9Z)-octadecenoate + H(+)</text>
        <dbReference type="Rhea" id="RHEA:40915"/>
        <dbReference type="ChEBI" id="CHEBI:15377"/>
        <dbReference type="ChEBI" id="CHEBI:15378"/>
        <dbReference type="ChEBI" id="CHEBI:30823"/>
        <dbReference type="ChEBI" id="CHEBI:34112"/>
        <dbReference type="ChEBI" id="CHEBI:64496"/>
    </reaction>
    <physiologicalReaction direction="left-to-right" evidence="38">
        <dbReference type="Rhea" id="RHEA:40916"/>
    </physiologicalReaction>
</comment>
<evidence type="ECO:0000256" key="26">
    <source>
        <dbReference type="ARBA" id="ARBA00048015"/>
    </source>
</evidence>
<comment type="catalytic activity">
    <reaction evidence="33">
        <text>a 1-acyl-sn-glycero-3-phosphocholine + H2O = sn-glycerol 3-phosphocholine + a fatty acid + H(+)</text>
        <dbReference type="Rhea" id="RHEA:15177"/>
        <dbReference type="ChEBI" id="CHEBI:15377"/>
        <dbReference type="ChEBI" id="CHEBI:15378"/>
        <dbReference type="ChEBI" id="CHEBI:16870"/>
        <dbReference type="ChEBI" id="CHEBI:28868"/>
        <dbReference type="ChEBI" id="CHEBI:58168"/>
        <dbReference type="EC" id="3.1.1.5"/>
    </reaction>
    <physiologicalReaction direction="left-to-right" evidence="33">
        <dbReference type="Rhea" id="RHEA:15178"/>
    </physiologicalReaction>
</comment>
<keyword evidence="6 43" id="KW-0732">Signal</keyword>
<evidence type="ECO:0000256" key="39">
    <source>
        <dbReference type="ARBA" id="ARBA00048939"/>
    </source>
</evidence>
<evidence type="ECO:0000256" key="32">
    <source>
        <dbReference type="ARBA" id="ARBA00048386"/>
    </source>
</evidence>
<evidence type="ECO:0000256" key="24">
    <source>
        <dbReference type="ARBA" id="ARBA00047459"/>
    </source>
</evidence>
<evidence type="ECO:0000256" key="6">
    <source>
        <dbReference type="ARBA" id="ARBA00022729"/>
    </source>
</evidence>
<keyword evidence="44" id="KW-1185">Reference proteome</keyword>
<comment type="catalytic activity">
    <reaction evidence="21">
        <text>1-hexadecanoyl-2-(9Z)-octadecenoyl-3-octadecanoyl-sn-glycerol + H2O = 2-(9Z-octadecenoyl)-3-octadecanoyl-sn-glycerol + hexadecanoate + H(+)</text>
        <dbReference type="Rhea" id="RHEA:41107"/>
        <dbReference type="ChEBI" id="CHEBI:7896"/>
        <dbReference type="ChEBI" id="CHEBI:15377"/>
        <dbReference type="ChEBI" id="CHEBI:15378"/>
        <dbReference type="ChEBI" id="CHEBI:75558"/>
        <dbReference type="ChEBI" id="CHEBI:77623"/>
    </reaction>
    <physiologicalReaction direction="left-to-right" evidence="21">
        <dbReference type="Rhea" id="RHEA:41108"/>
    </physiologicalReaction>
</comment>
<comment type="catalytic activity">
    <reaction evidence="36">
        <text>1-hexadecanoyl-2-(9Z-octadecenoyl)-sn-glycero-3-phosphocholine + H2O = 1-hexadecanoyl-sn-glycero-3-phosphocholine + (9Z)-octadecenoate + H(+)</text>
        <dbReference type="Rhea" id="RHEA:38779"/>
        <dbReference type="ChEBI" id="CHEBI:15377"/>
        <dbReference type="ChEBI" id="CHEBI:15378"/>
        <dbReference type="ChEBI" id="CHEBI:30823"/>
        <dbReference type="ChEBI" id="CHEBI:72998"/>
        <dbReference type="ChEBI" id="CHEBI:73001"/>
    </reaction>
    <physiologicalReaction direction="left-to-right" evidence="36">
        <dbReference type="Rhea" id="RHEA:38780"/>
    </physiologicalReaction>
</comment>
<dbReference type="Proteomes" id="UP000887566">
    <property type="component" value="Unplaced"/>
</dbReference>
<evidence type="ECO:0000256" key="20">
    <source>
        <dbReference type="ARBA" id="ARBA00045916"/>
    </source>
</evidence>
<reference evidence="45" key="1">
    <citation type="submission" date="2022-11" db="UniProtKB">
        <authorList>
            <consortium name="WormBaseParasite"/>
        </authorList>
    </citation>
    <scope>IDENTIFICATION</scope>
</reference>
<dbReference type="SUPFAM" id="SSF52266">
    <property type="entry name" value="SGNH hydrolase"/>
    <property type="match status" value="1"/>
</dbReference>
<dbReference type="Gene3D" id="3.40.50.1110">
    <property type="entry name" value="SGNH hydrolase"/>
    <property type="match status" value="1"/>
</dbReference>
<comment type="catalytic activity">
    <reaction evidence="24">
        <text>1-hexadecanoyl-2-(9Z)-octadecenoyl-3-octadecanoyl-sn-glycerol + H2O = 1-hexadecanoyl-2-(9Z-octadecenoyl)-sn-glycerol + octadecanoate + H(+)</text>
        <dbReference type="Rhea" id="RHEA:41111"/>
        <dbReference type="ChEBI" id="CHEBI:15377"/>
        <dbReference type="ChEBI" id="CHEBI:15378"/>
        <dbReference type="ChEBI" id="CHEBI:25629"/>
        <dbReference type="ChEBI" id="CHEBI:75466"/>
        <dbReference type="ChEBI" id="CHEBI:77623"/>
    </reaction>
    <physiologicalReaction direction="left-to-right" evidence="24">
        <dbReference type="Rhea" id="RHEA:41112"/>
    </physiologicalReaction>
</comment>
<comment type="catalytic activity">
    <reaction evidence="42">
        <text>2-(9Z-octadecenoyl)-glycerol + H2O = glycerol + (9Z)-octadecenoate + H(+)</text>
        <dbReference type="Rhea" id="RHEA:38491"/>
        <dbReference type="ChEBI" id="CHEBI:15377"/>
        <dbReference type="ChEBI" id="CHEBI:15378"/>
        <dbReference type="ChEBI" id="CHEBI:17754"/>
        <dbReference type="ChEBI" id="CHEBI:30823"/>
        <dbReference type="ChEBI" id="CHEBI:73990"/>
    </reaction>
    <physiologicalReaction direction="left-to-right" evidence="42">
        <dbReference type="Rhea" id="RHEA:38492"/>
    </physiologicalReaction>
</comment>
<evidence type="ECO:0000256" key="14">
    <source>
        <dbReference type="ARBA" id="ARBA00023408"/>
    </source>
</evidence>
<evidence type="ECO:0000256" key="11">
    <source>
        <dbReference type="ARBA" id="ARBA00023136"/>
    </source>
</evidence>
<protein>
    <recommendedName>
        <fullName evidence="3">Phospholipase B1, membrane-associated</fullName>
    </recommendedName>
    <alternativeName>
        <fullName evidence="16">Lysophospholipase</fullName>
    </alternativeName>
    <alternativeName>
        <fullName evidence="17">Phospholipase A2</fullName>
    </alternativeName>
    <alternativeName>
        <fullName evidence="19">Phospholipase B/lipase</fullName>
    </alternativeName>
    <alternativeName>
        <fullName evidence="18">Triacylglycerol lipase</fullName>
    </alternativeName>
</protein>
<dbReference type="WBParaSite" id="PSAMB.scaffold1933size26570.g15618.t1">
    <property type="protein sequence ID" value="PSAMB.scaffold1933size26570.g15618.t1"/>
    <property type="gene ID" value="PSAMB.scaffold1933size26570.g15618"/>
</dbReference>
<evidence type="ECO:0000313" key="45">
    <source>
        <dbReference type="WBParaSite" id="PSAMB.scaffold1933size26570.g15618.t1"/>
    </source>
</evidence>
<evidence type="ECO:0000256" key="27">
    <source>
        <dbReference type="ARBA" id="ARBA00048049"/>
    </source>
</evidence>
<comment type="catalytic activity">
    <reaction evidence="31">
        <text>1-octadecanoyl-2-(9Z,12Z)-octadecadienoyl-sn-glycerol + H2O = 1-octadecanoyl-sn-glycerol + (9Z,12Z)-octadecadienoate + H(+)</text>
        <dbReference type="Rhea" id="RHEA:40927"/>
        <dbReference type="ChEBI" id="CHEBI:15377"/>
        <dbReference type="ChEBI" id="CHEBI:15378"/>
        <dbReference type="ChEBI" id="CHEBI:30245"/>
        <dbReference type="ChEBI" id="CHEBI:75550"/>
        <dbReference type="ChEBI" id="CHEBI:77097"/>
    </reaction>
    <physiologicalReaction direction="left-to-right" evidence="31">
        <dbReference type="Rhea" id="RHEA:40928"/>
    </physiologicalReaction>
</comment>
<sequence length="380" mass="42161">MLKQALVLAAVLLSVCGDQQQYIERYFNDEEFRSQVDQHFAQFPAPPPLVNGEPNFQCPNMVSQTTPTTVHSLRPGDIKLIASLGESLTSGNGAEATNILEILLQWRGESFSMGGDDNLDTRVTLPNIIKKFNPQLFGQSYNIGPTNVWDVAYLNAGIPGDVAGDLPGQAQDLVTRLQSHPDKIDMENDWKLVSLFIGSNDACHYCQDNVTYSAANFSSNVRQAIQILYDNVPRVLVNIIGSLHVEIARQVDATDALCKTAHTLVECQCEYDHNVSDADFASIVYQYQQAAYDIMMSGDFDRPDFSVVVQPFYNNTVQPPLNPDGTPNLSLFAPDCFHFRGLLHSAVARILWNSMLVPVGQKPQQFNFTNLMLPLNCPDT</sequence>
<comment type="catalytic activity">
    <reaction evidence="22">
        <text>1,3-dihexadecanoyl-2-(9Z-octadecenoyl)glycerol + H2O = 1-hexadecanoyl-2-(9Z-octadecenoyl)-glycerol + hexadecanoate + H(+)</text>
        <dbReference type="Rhea" id="RHEA:40979"/>
        <dbReference type="ChEBI" id="CHEBI:7896"/>
        <dbReference type="ChEBI" id="CHEBI:15377"/>
        <dbReference type="ChEBI" id="CHEBI:15378"/>
        <dbReference type="ChEBI" id="CHEBI:75585"/>
        <dbReference type="ChEBI" id="CHEBI:75688"/>
    </reaction>
    <physiologicalReaction direction="left-to-right" evidence="22">
        <dbReference type="Rhea" id="RHEA:40980"/>
    </physiologicalReaction>
</comment>
<dbReference type="PANTHER" id="PTHR21325">
    <property type="entry name" value="PHOSPHOLIPASE B, PLB1"/>
    <property type="match status" value="1"/>
</dbReference>
<evidence type="ECO:0000256" key="15">
    <source>
        <dbReference type="ARBA" id="ARBA00023422"/>
    </source>
</evidence>
<evidence type="ECO:0000256" key="12">
    <source>
        <dbReference type="ARBA" id="ARBA00023180"/>
    </source>
</evidence>
<keyword evidence="10" id="KW-0443">Lipid metabolism</keyword>
<keyword evidence="8" id="KW-0378">Hydrolase</keyword>
<evidence type="ECO:0000256" key="25">
    <source>
        <dbReference type="ARBA" id="ARBA00048011"/>
    </source>
</evidence>
<comment type="catalytic activity">
    <reaction evidence="25">
        <text>2,3-di-(9Z)-octadecenoyl-sn-glycerol + H2O = 3-(9Z-octadecenoyl)-sn-glycerol + (9Z)-octadecenoate + H(+)</text>
        <dbReference type="Rhea" id="RHEA:42604"/>
        <dbReference type="ChEBI" id="CHEBI:15377"/>
        <dbReference type="ChEBI" id="CHEBI:15378"/>
        <dbReference type="ChEBI" id="CHEBI:30823"/>
        <dbReference type="ChEBI" id="CHEBI:75824"/>
        <dbReference type="ChEBI" id="CHEBI:75938"/>
    </reaction>
    <physiologicalReaction direction="left-to-right" evidence="25">
        <dbReference type="Rhea" id="RHEA:42605"/>
    </physiologicalReaction>
</comment>
<evidence type="ECO:0000256" key="13">
    <source>
        <dbReference type="ARBA" id="ARBA00023369"/>
    </source>
</evidence>
<evidence type="ECO:0000256" key="18">
    <source>
        <dbReference type="ARBA" id="ARBA00031485"/>
    </source>
</evidence>
<dbReference type="InterPro" id="IPR036514">
    <property type="entry name" value="SGNH_hydro_sf"/>
</dbReference>
<comment type="catalytic activity">
    <reaction evidence="39">
        <text>1-hexadecanoyl-2-(9Z)-octadecenoyl-3-octadecanoyl-sn-glycerol + H2O = 1-hexadecanoyl-3-octadecanoyl-sn-glycerol + (9Z)-octadecenoate + H(+)</text>
        <dbReference type="Rhea" id="RHEA:41103"/>
        <dbReference type="ChEBI" id="CHEBI:15377"/>
        <dbReference type="ChEBI" id="CHEBI:15378"/>
        <dbReference type="ChEBI" id="CHEBI:30823"/>
        <dbReference type="ChEBI" id="CHEBI:77623"/>
        <dbReference type="ChEBI" id="CHEBI:77624"/>
    </reaction>
    <physiologicalReaction direction="left-to-right" evidence="39">
        <dbReference type="Rhea" id="RHEA:41104"/>
    </physiologicalReaction>
</comment>
<comment type="catalytic activity">
    <reaction evidence="13">
        <text>a triacylglycerol + H2O = a diacylglycerol + a fatty acid + H(+)</text>
        <dbReference type="Rhea" id="RHEA:12044"/>
        <dbReference type="ChEBI" id="CHEBI:15377"/>
        <dbReference type="ChEBI" id="CHEBI:15378"/>
        <dbReference type="ChEBI" id="CHEBI:17855"/>
        <dbReference type="ChEBI" id="CHEBI:18035"/>
        <dbReference type="ChEBI" id="CHEBI:28868"/>
        <dbReference type="EC" id="3.1.1.3"/>
    </reaction>
    <physiologicalReaction direction="left-to-right" evidence="13">
        <dbReference type="Rhea" id="RHEA:12045"/>
    </physiologicalReaction>
</comment>
<name>A0A914VFD8_9BILA</name>
<evidence type="ECO:0000256" key="17">
    <source>
        <dbReference type="ARBA" id="ARBA00031182"/>
    </source>
</evidence>
<comment type="catalytic activity">
    <reaction evidence="27">
        <text>a 1-O-alkyl-2-acyl-sn-glycero-3-phosphocholine + H2O = a 1-O-alkyl-sn-glycero-3-phosphocholine + a fatty acid + H(+)</text>
        <dbReference type="Rhea" id="RHEA:36231"/>
        <dbReference type="ChEBI" id="CHEBI:15377"/>
        <dbReference type="ChEBI" id="CHEBI:15378"/>
        <dbReference type="ChEBI" id="CHEBI:28868"/>
        <dbReference type="ChEBI" id="CHEBI:30909"/>
        <dbReference type="ChEBI" id="CHEBI:36702"/>
        <dbReference type="EC" id="3.1.1.4"/>
    </reaction>
    <physiologicalReaction direction="left-to-right" evidence="27">
        <dbReference type="Rhea" id="RHEA:36232"/>
    </physiologicalReaction>
</comment>
<evidence type="ECO:0000256" key="36">
    <source>
        <dbReference type="ARBA" id="ARBA00048699"/>
    </source>
</evidence>
<evidence type="ECO:0000256" key="37">
    <source>
        <dbReference type="ARBA" id="ARBA00048869"/>
    </source>
</evidence>
<comment type="catalytic activity">
    <reaction evidence="23">
        <text>1-(9Z-octadecenoyl)-glycerol + H2O = glycerol + (9Z)-octadecenoate + H(+)</text>
        <dbReference type="Rhea" id="RHEA:38487"/>
        <dbReference type="ChEBI" id="CHEBI:15377"/>
        <dbReference type="ChEBI" id="CHEBI:15378"/>
        <dbReference type="ChEBI" id="CHEBI:17754"/>
        <dbReference type="ChEBI" id="CHEBI:30823"/>
        <dbReference type="ChEBI" id="CHEBI:75342"/>
    </reaction>
    <physiologicalReaction direction="left-to-right" evidence="23">
        <dbReference type="Rhea" id="RHEA:38488"/>
    </physiologicalReaction>
</comment>
<comment type="subcellular location">
    <subcellularLocation>
        <location evidence="1">Apical cell membrane</location>
        <topology evidence="1">Single-pass type I membrane protein</topology>
    </subcellularLocation>
</comment>
<dbReference type="GO" id="GO:0016324">
    <property type="term" value="C:apical plasma membrane"/>
    <property type="evidence" value="ECO:0007669"/>
    <property type="project" value="UniProtKB-SubCell"/>
</dbReference>
<dbReference type="PANTHER" id="PTHR21325:SF31">
    <property type="entry name" value="GH22081P-RELATED"/>
    <property type="match status" value="1"/>
</dbReference>
<evidence type="ECO:0000256" key="7">
    <source>
        <dbReference type="ARBA" id="ARBA00022737"/>
    </source>
</evidence>
<dbReference type="GO" id="GO:0004623">
    <property type="term" value="F:phospholipase A2 activity"/>
    <property type="evidence" value="ECO:0007669"/>
    <property type="project" value="UniProtKB-EC"/>
</dbReference>
<evidence type="ECO:0000256" key="10">
    <source>
        <dbReference type="ARBA" id="ARBA00023098"/>
    </source>
</evidence>
<evidence type="ECO:0000256" key="33">
    <source>
        <dbReference type="ARBA" id="ARBA00048454"/>
    </source>
</evidence>
<feature type="signal peptide" evidence="43">
    <location>
        <begin position="1"/>
        <end position="17"/>
    </location>
</feature>
<evidence type="ECO:0000256" key="19">
    <source>
        <dbReference type="ARBA" id="ARBA00033022"/>
    </source>
</evidence>
<comment type="catalytic activity">
    <reaction evidence="26">
        <text>1-hexadecanoyl-2-(9Z-octadecenoyl)-sn-glycero-3-phospho-(1'-sn-glycerol) + H2O = 1-hexadecanoyl-sn-glycero-3-phospho-(1'-sn-glycerol) + (9Z)-octadecenoate + H(+)</text>
        <dbReference type="Rhea" id="RHEA:40919"/>
        <dbReference type="ChEBI" id="CHEBI:15377"/>
        <dbReference type="ChEBI" id="CHEBI:15378"/>
        <dbReference type="ChEBI" id="CHEBI:30823"/>
        <dbReference type="ChEBI" id="CHEBI:72841"/>
        <dbReference type="ChEBI" id="CHEBI:75158"/>
    </reaction>
    <physiologicalReaction direction="left-to-right" evidence="26">
        <dbReference type="Rhea" id="RHEA:40920"/>
    </physiologicalReaction>
</comment>
<evidence type="ECO:0000256" key="40">
    <source>
        <dbReference type="ARBA" id="ARBA00049363"/>
    </source>
</evidence>
<evidence type="ECO:0000256" key="23">
    <source>
        <dbReference type="ARBA" id="ARBA00047438"/>
    </source>
</evidence>
<dbReference type="AlphaFoldDB" id="A0A914VFD8"/>
<evidence type="ECO:0000256" key="42">
    <source>
        <dbReference type="ARBA" id="ARBA00049461"/>
    </source>
</evidence>
<evidence type="ECO:0000256" key="4">
    <source>
        <dbReference type="ARBA" id="ARBA00022475"/>
    </source>
</evidence>
<dbReference type="GO" id="GO:0004622">
    <property type="term" value="F:phosphatidylcholine lysophospholipase activity"/>
    <property type="evidence" value="ECO:0007669"/>
    <property type="project" value="UniProtKB-EC"/>
</dbReference>
<evidence type="ECO:0000256" key="9">
    <source>
        <dbReference type="ARBA" id="ARBA00022989"/>
    </source>
</evidence>
<evidence type="ECO:0000256" key="16">
    <source>
        <dbReference type="ARBA" id="ARBA00029723"/>
    </source>
</evidence>
<keyword evidence="7" id="KW-0677">Repeat</keyword>
<comment type="catalytic activity">
    <reaction evidence="14">
        <text>1-hexadecanoyl-2-(9Z,12Z-octadecadienoyl)-sn-glycero-3-phosphocholine + H2O = (9Z,12Z)-octadecadienoate + 1-hexadecanoyl-sn-glycero-3-phosphocholine + H(+)</text>
        <dbReference type="Rhea" id="RHEA:40811"/>
        <dbReference type="ChEBI" id="CHEBI:15377"/>
        <dbReference type="ChEBI" id="CHEBI:15378"/>
        <dbReference type="ChEBI" id="CHEBI:30245"/>
        <dbReference type="ChEBI" id="CHEBI:72998"/>
        <dbReference type="ChEBI" id="CHEBI:73002"/>
    </reaction>
    <physiologicalReaction direction="left-to-right" evidence="14">
        <dbReference type="Rhea" id="RHEA:40812"/>
    </physiologicalReaction>
</comment>
<evidence type="ECO:0000256" key="31">
    <source>
        <dbReference type="ARBA" id="ARBA00048374"/>
    </source>
</evidence>
<evidence type="ECO:0000313" key="44">
    <source>
        <dbReference type="Proteomes" id="UP000887566"/>
    </source>
</evidence>
<comment type="catalytic activity">
    <reaction evidence="41">
        <text>1,3-di-(9Z-octadecenoyl)-glycerol + H2O = 1-(9Z-octadecenoyl)-glycerol + (9Z)-octadecenoate + H(+)</text>
        <dbReference type="Rhea" id="RHEA:39939"/>
        <dbReference type="ChEBI" id="CHEBI:15377"/>
        <dbReference type="ChEBI" id="CHEBI:15378"/>
        <dbReference type="ChEBI" id="CHEBI:30823"/>
        <dbReference type="ChEBI" id="CHEBI:75342"/>
        <dbReference type="ChEBI" id="CHEBI:75735"/>
    </reaction>
    <physiologicalReaction direction="left-to-right" evidence="41">
        <dbReference type="Rhea" id="RHEA:39940"/>
    </physiologicalReaction>
</comment>
<comment type="catalytic activity">
    <reaction evidence="35">
        <text>1-hexadecanoyl-sn-glycero-3-phosphocholine + H2O = sn-glycerol 3-phosphocholine + hexadecanoate + H(+)</text>
        <dbReference type="Rhea" id="RHEA:40435"/>
        <dbReference type="ChEBI" id="CHEBI:7896"/>
        <dbReference type="ChEBI" id="CHEBI:15377"/>
        <dbReference type="ChEBI" id="CHEBI:15378"/>
        <dbReference type="ChEBI" id="CHEBI:16870"/>
        <dbReference type="ChEBI" id="CHEBI:72998"/>
    </reaction>
    <physiologicalReaction direction="left-to-right" evidence="35">
        <dbReference type="Rhea" id="RHEA:40436"/>
    </physiologicalReaction>
</comment>
<evidence type="ECO:0000256" key="1">
    <source>
        <dbReference type="ARBA" id="ARBA00004247"/>
    </source>
</evidence>
<evidence type="ECO:0000256" key="38">
    <source>
        <dbReference type="ARBA" id="ARBA00048872"/>
    </source>
</evidence>
<comment type="similarity">
    <text evidence="2">Belongs to the 'GDSL' lipolytic enzyme family. Phospholipase B1 subfamily.</text>
</comment>
<comment type="catalytic activity">
    <reaction evidence="15">
        <text>a 1,2-diacyl-sn-glycero-3-phosphocholine + H2O = a 1-acyl-sn-glycero-3-phosphocholine + a fatty acid + H(+)</text>
        <dbReference type="Rhea" id="RHEA:15801"/>
        <dbReference type="ChEBI" id="CHEBI:15377"/>
        <dbReference type="ChEBI" id="CHEBI:15378"/>
        <dbReference type="ChEBI" id="CHEBI:28868"/>
        <dbReference type="ChEBI" id="CHEBI:57643"/>
        <dbReference type="ChEBI" id="CHEBI:58168"/>
        <dbReference type="EC" id="3.1.1.4"/>
    </reaction>
    <physiologicalReaction direction="left-to-right" evidence="15">
        <dbReference type="Rhea" id="RHEA:15802"/>
    </physiologicalReaction>
</comment>
<organism evidence="44 45">
    <name type="scientific">Plectus sambesii</name>
    <dbReference type="NCBI Taxonomy" id="2011161"/>
    <lineage>
        <taxon>Eukaryota</taxon>
        <taxon>Metazoa</taxon>
        <taxon>Ecdysozoa</taxon>
        <taxon>Nematoda</taxon>
        <taxon>Chromadorea</taxon>
        <taxon>Plectida</taxon>
        <taxon>Plectina</taxon>
        <taxon>Plectoidea</taxon>
        <taxon>Plectidae</taxon>
        <taxon>Plectus</taxon>
    </lineage>
</organism>
<evidence type="ECO:0000256" key="30">
    <source>
        <dbReference type="ARBA" id="ARBA00048362"/>
    </source>
</evidence>
<keyword evidence="11" id="KW-0472">Membrane</keyword>
<dbReference type="FunFam" id="3.40.50.1110:FF:000005">
    <property type="entry name" value="Phospholipase B1"/>
    <property type="match status" value="1"/>
</dbReference>
<comment type="catalytic activity">
    <reaction evidence="30">
        <text>1-hexadecanoyl-2-(9Z,12Z-octadecadienoyl)-sn-glycero-3-phosphocholine + H2O = 2-(9Z,12Z-octadecadienoyl)-sn-glycero-3-phosphocholine + hexadecanoate + H(+)</text>
        <dbReference type="Rhea" id="RHEA:40971"/>
        <dbReference type="ChEBI" id="CHEBI:7896"/>
        <dbReference type="ChEBI" id="CHEBI:15377"/>
        <dbReference type="ChEBI" id="CHEBI:15378"/>
        <dbReference type="ChEBI" id="CHEBI:73002"/>
        <dbReference type="ChEBI" id="CHEBI:76084"/>
    </reaction>
    <physiologicalReaction direction="left-to-right" evidence="30">
        <dbReference type="Rhea" id="RHEA:40972"/>
    </physiologicalReaction>
</comment>
<keyword evidence="12" id="KW-0325">Glycoprotein</keyword>
<comment type="catalytic activity">
    <reaction evidence="40">
        <text>1,2-dihexadecanoyl-sn-glycero-3-phosphocholine + 2 H2O = sn-glycerol 3-phosphocholine + 2 hexadecanoate + 2 H(+)</text>
        <dbReference type="Rhea" id="RHEA:40975"/>
        <dbReference type="ChEBI" id="CHEBI:7896"/>
        <dbReference type="ChEBI" id="CHEBI:15377"/>
        <dbReference type="ChEBI" id="CHEBI:15378"/>
        <dbReference type="ChEBI" id="CHEBI:16870"/>
        <dbReference type="ChEBI" id="CHEBI:72999"/>
    </reaction>
    <physiologicalReaction direction="left-to-right" evidence="40">
        <dbReference type="Rhea" id="RHEA:40976"/>
    </physiologicalReaction>
</comment>
<comment type="catalytic activity">
    <reaction evidence="34">
        <text>1-hexadecanoyl-2-(9Z-octadecenoyl)-sn-glycero-3-phosphoethanolamine + H2O = 1-hexadecanoyl-sn-glycero-3-phosphoethanolamine + (9Z)-octadecenoate + H(+)</text>
        <dbReference type="Rhea" id="RHEA:40911"/>
        <dbReference type="ChEBI" id="CHEBI:15377"/>
        <dbReference type="ChEBI" id="CHEBI:15378"/>
        <dbReference type="ChEBI" id="CHEBI:30823"/>
        <dbReference type="ChEBI" id="CHEBI:73004"/>
        <dbReference type="ChEBI" id="CHEBI:73007"/>
    </reaction>
    <physiologicalReaction direction="left-to-right" evidence="34">
        <dbReference type="Rhea" id="RHEA:40912"/>
    </physiologicalReaction>
</comment>
<comment type="function">
    <text evidence="20">Calcium-independent membrane-associated phospholipase that catalyzes complete diacylation of phospholipids by hydrolyzing both sn-1 and sn-2 fatty acyl chains attached to the glycerol backbone (phospholipase B activity). Has dual phospholipase and lysophospholipase activities toward diacylphospholipids. Preferentially cleaves sn-2 ester bonds over sn-1 bonds. Acts as a lipase toward glycerolipid substrates. Hydrolyzes fatty acyl chains of diacylglycerols with preference for the sn-2 position and of triacylglycerols with not positional selectivity. May also hydrolyze long chain retinyl esters such as retinyl palmitate. May contribute to digestion of dietary phospholipids, glycerolipids and retinoids, facilitating lipid absorption at the brush border.</text>
</comment>
<evidence type="ECO:0000256" key="28">
    <source>
        <dbReference type="ARBA" id="ARBA00048058"/>
    </source>
</evidence>
<dbReference type="GO" id="GO:0004806">
    <property type="term" value="F:triacylglycerol lipase activity"/>
    <property type="evidence" value="ECO:0007669"/>
    <property type="project" value="UniProtKB-EC"/>
</dbReference>
<evidence type="ECO:0000256" key="8">
    <source>
        <dbReference type="ARBA" id="ARBA00022801"/>
    </source>
</evidence>
<evidence type="ECO:0000256" key="3">
    <source>
        <dbReference type="ARBA" id="ARBA00015133"/>
    </source>
</evidence>
<evidence type="ECO:0000256" key="43">
    <source>
        <dbReference type="SAM" id="SignalP"/>
    </source>
</evidence>
<evidence type="ECO:0000256" key="2">
    <source>
        <dbReference type="ARBA" id="ARBA00009979"/>
    </source>
</evidence>
<feature type="chain" id="PRO_5036881966" description="Phospholipase B1, membrane-associated" evidence="43">
    <location>
        <begin position="18"/>
        <end position="380"/>
    </location>
</feature>